<dbReference type="RefSeq" id="WP_156859146.1">
    <property type="nucleotide sequence ID" value="NZ_WOWR01000018.1"/>
</dbReference>
<evidence type="ECO:0000313" key="1">
    <source>
        <dbReference type="EMBL" id="KAF0254019.1"/>
    </source>
</evidence>
<accession>A0A7V8EG38</accession>
<dbReference type="EMBL" id="WOWR01000018">
    <property type="protein sequence ID" value="KAF0254019.1"/>
    <property type="molecule type" value="Genomic_DNA"/>
</dbReference>
<protein>
    <submittedName>
        <fullName evidence="1">Uncharacterized protein</fullName>
    </submittedName>
</protein>
<sequence length="98" mass="10763">MKSIKSALLRLIAPVFQHEASAAETRDETPCVPVAQELEVAFRFANARLPILQTKHKNLGDEASVLKGRKISWVETGEVSVCLHFEDGSTFTVSAPQN</sequence>
<proteinExistence type="predicted"/>
<reference evidence="1 2" key="1">
    <citation type="submission" date="2019-12" db="EMBL/GenBank/DDBJ databases">
        <authorList>
            <person name="Woiski C."/>
        </authorList>
    </citation>
    <scope>NUCLEOTIDE SEQUENCE [LARGE SCALE GENOMIC DNA]</scope>
    <source>
        <strain evidence="1 2">BOE100</strain>
    </source>
</reference>
<dbReference type="Proteomes" id="UP000442695">
    <property type="component" value="Unassembled WGS sequence"/>
</dbReference>
<comment type="caution">
    <text evidence="1">The sequence shown here is derived from an EMBL/GenBank/DDBJ whole genome shotgun (WGS) entry which is preliminary data.</text>
</comment>
<dbReference type="AlphaFoldDB" id="A0A7V8EG38"/>
<gene>
    <name evidence="1" type="ORF">GN299_15220</name>
</gene>
<evidence type="ECO:0000313" key="2">
    <source>
        <dbReference type="Proteomes" id="UP000442695"/>
    </source>
</evidence>
<name>A0A7V8EG38_PSEPU</name>
<organism evidence="1 2">
    <name type="scientific">Pseudomonas putida</name>
    <name type="common">Arthrobacter siderocapsulatus</name>
    <dbReference type="NCBI Taxonomy" id="303"/>
    <lineage>
        <taxon>Bacteria</taxon>
        <taxon>Pseudomonadati</taxon>
        <taxon>Pseudomonadota</taxon>
        <taxon>Gammaproteobacteria</taxon>
        <taxon>Pseudomonadales</taxon>
        <taxon>Pseudomonadaceae</taxon>
        <taxon>Pseudomonas</taxon>
    </lineage>
</organism>